<gene>
    <name evidence="5" type="ORF">EA661_10115</name>
</gene>
<dbReference type="InterPro" id="IPR044880">
    <property type="entry name" value="NCX_ion-bd_dom_sf"/>
</dbReference>
<dbReference type="AlphaFoldDB" id="A0A4Q8LJU9"/>
<protein>
    <submittedName>
        <fullName evidence="5">Sodium:proton exchanger</fullName>
    </submittedName>
</protein>
<evidence type="ECO:0000256" key="1">
    <source>
        <dbReference type="ARBA" id="ARBA00004141"/>
    </source>
</evidence>
<accession>A0A4Q9TI60</accession>
<accession>A0A4Q8LJU9</accession>
<comment type="caution">
    <text evidence="5">The sequence shown here is derived from an EMBL/GenBank/DDBJ whole genome shotgun (WGS) entry which is preliminary data.</text>
</comment>
<dbReference type="Proteomes" id="UP000291286">
    <property type="component" value="Unassembled WGS sequence"/>
</dbReference>
<dbReference type="EMBL" id="SHMB01000003">
    <property type="protein sequence ID" value="TAA29886.1"/>
    <property type="molecule type" value="Genomic_DNA"/>
</dbReference>
<evidence type="ECO:0000256" key="3">
    <source>
        <dbReference type="ARBA" id="ARBA00022989"/>
    </source>
</evidence>
<dbReference type="RefSeq" id="WP_130518321.1">
    <property type="nucleotide sequence ID" value="NZ_SHMA01000002.1"/>
</dbReference>
<name>A0A4Q8LJU9_9GAMM</name>
<keyword evidence="2" id="KW-0812">Transmembrane</keyword>
<keyword evidence="4" id="KW-0472">Membrane</keyword>
<reference evidence="5 6" key="1">
    <citation type="submission" date="2019-02" db="EMBL/GenBank/DDBJ databases">
        <title>WGS of Pseudoxanthomonas species novum from clinical isolates.</title>
        <authorList>
            <person name="Bernier A.-M."/>
            <person name="Bernard K."/>
            <person name="Vachon A."/>
        </authorList>
    </citation>
    <scope>NUCLEOTIDE SEQUENCE [LARGE SCALE GENOMIC DNA]</scope>
    <source>
        <strain evidence="5 6">NML171202</strain>
    </source>
</reference>
<dbReference type="GO" id="GO:0055085">
    <property type="term" value="P:transmembrane transport"/>
    <property type="evidence" value="ECO:0007669"/>
    <property type="project" value="InterPro"/>
</dbReference>
<dbReference type="Gene3D" id="1.20.1420.30">
    <property type="entry name" value="NCX, central ion-binding region"/>
    <property type="match status" value="2"/>
</dbReference>
<evidence type="ECO:0000313" key="6">
    <source>
        <dbReference type="Proteomes" id="UP000291286"/>
    </source>
</evidence>
<organism evidence="5 6">
    <name type="scientific">Pseudoxanthomonas winnipegensis</name>
    <dbReference type="NCBI Taxonomy" id="2480810"/>
    <lineage>
        <taxon>Bacteria</taxon>
        <taxon>Pseudomonadati</taxon>
        <taxon>Pseudomonadota</taxon>
        <taxon>Gammaproteobacteria</taxon>
        <taxon>Lysobacterales</taxon>
        <taxon>Lysobacteraceae</taxon>
        <taxon>Pseudoxanthomonas</taxon>
    </lineage>
</organism>
<sequence length="416" mass="44757">MTRAHNAVREFVIPVGVAALAVVPALFLRVTGGSVGALGDMTLFGVAILAAGFLLSWGAEAAEKYVSTGFVLAIVALITVLPEYAVDFYYAYRAGHDPTSGYVAYAAANMTGANRLLIGLAWPLLVGLHWWRSRQRGIALQSENAVEIGFLALASLYAFVIVLKGSIGLIDFVALLVLYGFYLRRTLQLPRADEDEEEEEPGPGAIIASMSPGLRWTVMGLMAATAMVLIVLSAEPFAESLIQAGRSLGIDEFLLIQWLAPLASEAPEVVVAILFVLDGRARAGLTMVISDKINQWTLLVGMLPIAMSIGAHSLSTLPLDARQHEEFFLTAAQSLFALALLLPLRLSLWSAVALVSLFVIQLALAFFYQATPEREIAVLTALAWVYLALAVILLVWHARRVPALARAAFGTVPQAE</sequence>
<dbReference type="GO" id="GO:0016020">
    <property type="term" value="C:membrane"/>
    <property type="evidence" value="ECO:0007669"/>
    <property type="project" value="UniProtKB-SubCell"/>
</dbReference>
<proteinExistence type="predicted"/>
<dbReference type="Pfam" id="PF01699">
    <property type="entry name" value="Na_Ca_ex"/>
    <property type="match status" value="2"/>
</dbReference>
<evidence type="ECO:0000256" key="2">
    <source>
        <dbReference type="ARBA" id="ARBA00022692"/>
    </source>
</evidence>
<comment type="subcellular location">
    <subcellularLocation>
        <location evidence="1">Membrane</location>
        <topology evidence="1">Multi-pass membrane protein</topology>
    </subcellularLocation>
</comment>
<keyword evidence="3" id="KW-1133">Transmembrane helix</keyword>
<dbReference type="InterPro" id="IPR004837">
    <property type="entry name" value="NaCa_Exmemb"/>
</dbReference>
<evidence type="ECO:0000313" key="5">
    <source>
        <dbReference type="EMBL" id="TAA29886.1"/>
    </source>
</evidence>
<evidence type="ECO:0000256" key="4">
    <source>
        <dbReference type="ARBA" id="ARBA00023136"/>
    </source>
</evidence>